<feature type="compositionally biased region" description="Pro residues" evidence="1">
    <location>
        <begin position="71"/>
        <end position="86"/>
    </location>
</feature>
<dbReference type="EMBL" id="AP012057">
    <property type="protein sequence ID" value="BAN00905.1"/>
    <property type="molecule type" value="Genomic_DNA"/>
</dbReference>
<proteinExistence type="predicted"/>
<keyword evidence="4" id="KW-1185">Reference proteome</keyword>
<dbReference type="InterPro" id="IPR011528">
    <property type="entry name" value="NERD"/>
</dbReference>
<protein>
    <recommendedName>
        <fullName evidence="2">NERD domain-containing protein</fullName>
    </recommendedName>
</protein>
<accession>A0A6C7E6V3</accession>
<dbReference type="Pfam" id="PF08378">
    <property type="entry name" value="NERD"/>
    <property type="match status" value="1"/>
</dbReference>
<organism evidence="3 4">
    <name type="scientific">Ilumatobacter coccineus (strain NBRC 103263 / KCTC 29153 / YM16-304)</name>
    <dbReference type="NCBI Taxonomy" id="1313172"/>
    <lineage>
        <taxon>Bacteria</taxon>
        <taxon>Bacillati</taxon>
        <taxon>Actinomycetota</taxon>
        <taxon>Acidimicrobiia</taxon>
        <taxon>Acidimicrobiales</taxon>
        <taxon>Ilumatobacteraceae</taxon>
        <taxon>Ilumatobacter</taxon>
    </lineage>
</organism>
<feature type="region of interest" description="Disordered" evidence="1">
    <location>
        <begin position="65"/>
        <end position="99"/>
    </location>
</feature>
<feature type="region of interest" description="Disordered" evidence="1">
    <location>
        <begin position="128"/>
        <end position="152"/>
    </location>
</feature>
<evidence type="ECO:0000313" key="3">
    <source>
        <dbReference type="EMBL" id="BAN00905.1"/>
    </source>
</evidence>
<dbReference type="KEGG" id="aym:YM304_05910"/>
<evidence type="ECO:0000259" key="2">
    <source>
        <dbReference type="PROSITE" id="PS50965"/>
    </source>
</evidence>
<evidence type="ECO:0000313" key="4">
    <source>
        <dbReference type="Proteomes" id="UP000011863"/>
    </source>
</evidence>
<dbReference type="Proteomes" id="UP000011863">
    <property type="component" value="Chromosome"/>
</dbReference>
<feature type="domain" description="NERD" evidence="2">
    <location>
        <begin position="180"/>
        <end position="291"/>
    </location>
</feature>
<reference evidence="3 4" key="1">
    <citation type="journal article" date="2013" name="Int. J. Syst. Evol. Microbiol.">
        <title>Ilumatobacter nonamiense sp. nov. and Ilumatobacter coccineum sp. nov., isolated from seashore sand.</title>
        <authorList>
            <person name="Matsumoto A."/>
            <person name="Kasai H."/>
            <person name="Matsuo Y."/>
            <person name="Shizuri Y."/>
            <person name="Ichikawa N."/>
            <person name="Fujita N."/>
            <person name="Omura S."/>
            <person name="Takahashi Y."/>
        </authorList>
    </citation>
    <scope>NUCLEOTIDE SEQUENCE [LARGE SCALE GENOMIC DNA]</scope>
    <source>
        <strain evidence="4">NBRC 103263 / KCTC 29153 / YM16-304</strain>
    </source>
</reference>
<dbReference type="PROSITE" id="PS50965">
    <property type="entry name" value="NERD"/>
    <property type="match status" value="1"/>
</dbReference>
<sequence>MSDMSQLIEQRWKRFGNDRVYVRDSDGNEIGHVDLKKRTVAAAEACYEATLEDCLRRWASADAGTSAAPIGLPPPPPPEAPPPASPPVLAAPTPPPPIIEEAVADPSVDVGAAATSTADPTVDAELTAVSEPVPEPRDLASNEAGAAARAERDRINSEAPVRNLLARLCGVKTDERAWRIGAKGEEKVGRQLAKLGAGWHVLHAVPVGKNGSDIDHVVIGPPGVVTINTKCHPRGDVWVARRALLVNGRKTDYLRNSQFEATRAAELLSAACGRPIEVRAAIVFVDLEDIKIKQMPPDVHVATRRRVVEWLHSLPATTTPDDVDEIFSRARNSTTWKTP</sequence>
<dbReference type="AlphaFoldDB" id="A0A6C7E6V3"/>
<evidence type="ECO:0000256" key="1">
    <source>
        <dbReference type="SAM" id="MobiDB-lite"/>
    </source>
</evidence>
<name>A0A6C7E6V3_ILUCY</name>
<gene>
    <name evidence="3" type="ORF">YM304_05910</name>
</gene>